<gene>
    <name evidence="2" type="ORF">CwatDRAFT_3042</name>
</gene>
<evidence type="ECO:0000259" key="1">
    <source>
        <dbReference type="Pfam" id="PF03050"/>
    </source>
</evidence>
<reference evidence="2" key="3">
    <citation type="submission" date="2016-12" db="EMBL/GenBank/DDBJ databases">
        <title>Annotation of the draft genome assembly of Crocosphaera watsonii WH 8501.</title>
        <authorList>
            <consortium name="US DOE Joint Genome Institute (JGI-ORNL)"/>
            <person name="Larimer F."/>
            <person name="Land M."/>
        </authorList>
    </citation>
    <scope>NUCLEOTIDE SEQUENCE</scope>
    <source>
        <strain evidence="2">WH 8501</strain>
    </source>
</reference>
<sequence length="100" mass="11650">MSWPYDAQRLINRLKRHWEEWFTFLTYPEVKPDNNDAERALRPIVIHRKVSGGARSDWGAELVTQMFSFLETMRLQGQNAIVQLCELFSLAGRSPPGLEM</sequence>
<evidence type="ECO:0000313" key="3">
    <source>
        <dbReference type="Proteomes" id="UP000003922"/>
    </source>
</evidence>
<dbReference type="Proteomes" id="UP000003922">
    <property type="component" value="Unassembled WGS sequence"/>
</dbReference>
<dbReference type="EMBL" id="AADV02000047">
    <property type="protein sequence ID" value="EAM49912.1"/>
    <property type="molecule type" value="Genomic_DNA"/>
</dbReference>
<name>Q4C172_CROWT</name>
<dbReference type="AlphaFoldDB" id="Q4C172"/>
<accession>Q4C172</accession>
<reference evidence="2" key="2">
    <citation type="submission" date="2005-06" db="EMBL/GenBank/DDBJ databases">
        <title>Sequencing of the draft genome and assembly of Crocosphaera watsonii WH 8501.</title>
        <authorList>
            <consortium name="US DOE Joint Genome Institute (JGI-PGF)"/>
            <person name="Copeland A."/>
            <person name="Lucas S."/>
            <person name="Lapidus A."/>
            <person name="Barry K."/>
            <person name="Detter C."/>
            <person name="Glavina T."/>
            <person name="Hammon N."/>
            <person name="Israni S."/>
            <person name="Pitluck S."/>
            <person name="Richardson P."/>
        </authorList>
    </citation>
    <scope>NUCLEOTIDE SEQUENCE [LARGE SCALE GENOMIC DNA]</scope>
    <source>
        <strain evidence="2">WH 8501</strain>
    </source>
</reference>
<dbReference type="Pfam" id="PF03050">
    <property type="entry name" value="DDE_Tnp_IS66"/>
    <property type="match status" value="1"/>
</dbReference>
<feature type="domain" description="Transposase IS66 central" evidence="1">
    <location>
        <begin position="7"/>
        <end position="61"/>
    </location>
</feature>
<dbReference type="InterPro" id="IPR052344">
    <property type="entry name" value="Transposase-related"/>
</dbReference>
<proteinExistence type="predicted"/>
<protein>
    <recommendedName>
        <fullName evidence="1">Transposase IS66 central domain-containing protein</fullName>
    </recommendedName>
</protein>
<reference evidence="2" key="1">
    <citation type="submission" date="2004-02" db="EMBL/GenBank/DDBJ databases">
        <authorList>
            <consortium name="DOE Joint Genome Institute"/>
        </authorList>
    </citation>
    <scope>NUCLEOTIDE SEQUENCE [LARGE SCALE GENOMIC DNA]</scope>
    <source>
        <strain evidence="2">WH 8501</strain>
    </source>
</reference>
<dbReference type="KEGG" id="cwa:CwatDRAFT_3042"/>
<comment type="caution">
    <text evidence="2">The sequence shown here is derived from an EMBL/GenBank/DDBJ whole genome shotgun (WGS) entry which is preliminary data.</text>
</comment>
<organism evidence="2 3">
    <name type="scientific">Crocosphaera watsonii WH 8501</name>
    <dbReference type="NCBI Taxonomy" id="165597"/>
    <lineage>
        <taxon>Bacteria</taxon>
        <taxon>Bacillati</taxon>
        <taxon>Cyanobacteriota</taxon>
        <taxon>Cyanophyceae</taxon>
        <taxon>Oscillatoriophycideae</taxon>
        <taxon>Chroococcales</taxon>
        <taxon>Aphanothecaceae</taxon>
        <taxon>Crocosphaera</taxon>
    </lineage>
</organism>
<dbReference type="InterPro" id="IPR004291">
    <property type="entry name" value="Transposase_IS66_central"/>
</dbReference>
<keyword evidence="3" id="KW-1185">Reference proteome</keyword>
<evidence type="ECO:0000313" key="2">
    <source>
        <dbReference type="EMBL" id="EAM49912.1"/>
    </source>
</evidence>
<dbReference type="PANTHER" id="PTHR33678">
    <property type="entry name" value="BLL1576 PROTEIN"/>
    <property type="match status" value="1"/>
</dbReference>